<proteinExistence type="predicted"/>
<evidence type="ECO:0000313" key="1">
    <source>
        <dbReference type="EMBL" id="RZC64881.1"/>
    </source>
</evidence>
<evidence type="ECO:0000313" key="2">
    <source>
        <dbReference type="Proteomes" id="UP000316621"/>
    </source>
</evidence>
<protein>
    <submittedName>
        <fullName evidence="1">Uncharacterized protein</fullName>
    </submittedName>
</protein>
<dbReference type="InterPro" id="IPR015943">
    <property type="entry name" value="WD40/YVTN_repeat-like_dom_sf"/>
</dbReference>
<organism evidence="1 2">
    <name type="scientific">Papaver somniferum</name>
    <name type="common">Opium poppy</name>
    <dbReference type="NCBI Taxonomy" id="3469"/>
    <lineage>
        <taxon>Eukaryota</taxon>
        <taxon>Viridiplantae</taxon>
        <taxon>Streptophyta</taxon>
        <taxon>Embryophyta</taxon>
        <taxon>Tracheophyta</taxon>
        <taxon>Spermatophyta</taxon>
        <taxon>Magnoliopsida</taxon>
        <taxon>Ranunculales</taxon>
        <taxon>Papaveraceae</taxon>
        <taxon>Papaveroideae</taxon>
        <taxon>Papaver</taxon>
    </lineage>
</organism>
<dbReference type="Gramene" id="RZC64881">
    <property type="protein sequence ID" value="RZC64881"/>
    <property type="gene ID" value="C5167_008566"/>
</dbReference>
<sequence length="178" mass="19387">ARFDPSKLHGSDLNAQPFTSIPDRTLKNAILRDTVFIAHTDVSLYNVDPQSGDVNWVFSTGEPLWSSSQPFSNSDSHSDYDYIDIEDDSAFVVKGPDGKVKHKLADSAAQLLSKLSSTPDIFARKIVIGSIRTEVHILNANSGRRVLVHNLAAGRKDEGNGNHESLVESNVVETGGMI</sequence>
<dbReference type="Proteomes" id="UP000316621">
    <property type="component" value="Chromosome 6"/>
</dbReference>
<gene>
    <name evidence="1" type="ORF">C5167_008566</name>
</gene>
<dbReference type="AlphaFoldDB" id="A0A4Y7JY15"/>
<dbReference type="EMBL" id="CM010720">
    <property type="protein sequence ID" value="RZC64881.1"/>
    <property type="molecule type" value="Genomic_DNA"/>
</dbReference>
<dbReference type="InterPro" id="IPR011047">
    <property type="entry name" value="Quinoprotein_ADH-like_sf"/>
</dbReference>
<dbReference type="Gene3D" id="2.130.10.10">
    <property type="entry name" value="YVTN repeat-like/Quinoprotein amine dehydrogenase"/>
    <property type="match status" value="1"/>
</dbReference>
<accession>A0A4Y7JY15</accession>
<reference evidence="1 2" key="1">
    <citation type="journal article" date="2018" name="Science">
        <title>The opium poppy genome and morphinan production.</title>
        <authorList>
            <person name="Guo L."/>
            <person name="Winzer T."/>
            <person name="Yang X."/>
            <person name="Li Y."/>
            <person name="Ning Z."/>
            <person name="He Z."/>
            <person name="Teodor R."/>
            <person name="Lu Y."/>
            <person name="Bowser T.A."/>
            <person name="Graham I.A."/>
            <person name="Ye K."/>
        </authorList>
    </citation>
    <scope>NUCLEOTIDE SEQUENCE [LARGE SCALE GENOMIC DNA]</scope>
    <source>
        <strain evidence="2">cv. HN1</strain>
        <tissue evidence="1">Leaves</tissue>
    </source>
</reference>
<name>A0A4Y7JY15_PAPSO</name>
<dbReference type="SUPFAM" id="SSF50998">
    <property type="entry name" value="Quinoprotein alcohol dehydrogenase-like"/>
    <property type="match status" value="1"/>
</dbReference>
<feature type="non-terminal residue" evidence="1">
    <location>
        <position position="1"/>
    </location>
</feature>
<keyword evidence="2" id="KW-1185">Reference proteome</keyword>